<dbReference type="AlphaFoldDB" id="A0A0G4F241"/>
<organism evidence="1">
    <name type="scientific">Chromera velia CCMP2878</name>
    <dbReference type="NCBI Taxonomy" id="1169474"/>
    <lineage>
        <taxon>Eukaryota</taxon>
        <taxon>Sar</taxon>
        <taxon>Alveolata</taxon>
        <taxon>Colpodellida</taxon>
        <taxon>Chromeraceae</taxon>
        <taxon>Chromera</taxon>
    </lineage>
</organism>
<gene>
    <name evidence="1" type="ORF">Cvel_14809</name>
</gene>
<dbReference type="EMBL" id="CDMZ01000075">
    <property type="protein sequence ID" value="CEM06026.1"/>
    <property type="molecule type" value="Genomic_DNA"/>
</dbReference>
<dbReference type="VEuPathDB" id="CryptoDB:Cvel_14809"/>
<sequence>MQSKYDLCTHEADVLQIEQSTGSTQPTRAFLRRGHASVPRRDLNTPTVTTMCRALLGVAFFSGGISRKGDDTEYEGNATVVRTSAGRVLALTSLHTFQQDKTVWISESSVYSGN</sequence>
<accession>A0A0G4F241</accession>
<evidence type="ECO:0000313" key="1">
    <source>
        <dbReference type="EMBL" id="CEM06026.1"/>
    </source>
</evidence>
<proteinExistence type="predicted"/>
<name>A0A0G4F241_9ALVE</name>
<protein>
    <submittedName>
        <fullName evidence="1">Uncharacterized protein</fullName>
    </submittedName>
</protein>
<reference evidence="1" key="1">
    <citation type="submission" date="2014-11" db="EMBL/GenBank/DDBJ databases">
        <authorList>
            <person name="Otto D Thomas"/>
            <person name="Naeem Raeece"/>
        </authorList>
    </citation>
    <scope>NUCLEOTIDE SEQUENCE</scope>
</reference>